<sequence length="52" mass="6103">MDLFKTEMSWTTVIYKRLRNKKRNTLRIHKGGHLSMRNISTSSLTGIIEIIL</sequence>
<name>A0A0K2VAL3_LEPSM</name>
<evidence type="ECO:0000313" key="1">
    <source>
        <dbReference type="EMBL" id="CDW47222.1"/>
    </source>
</evidence>
<accession>A0A0K2VAL3</accession>
<proteinExistence type="predicted"/>
<protein>
    <submittedName>
        <fullName evidence="1">Uncharacterized protein</fullName>
    </submittedName>
</protein>
<dbReference type="AlphaFoldDB" id="A0A0K2VAL3"/>
<dbReference type="EMBL" id="HACA01029861">
    <property type="protein sequence ID" value="CDW47222.1"/>
    <property type="molecule type" value="Transcribed_RNA"/>
</dbReference>
<reference evidence="1" key="1">
    <citation type="submission" date="2014-05" db="EMBL/GenBank/DDBJ databases">
        <authorList>
            <person name="Chronopoulou M."/>
        </authorList>
    </citation>
    <scope>NUCLEOTIDE SEQUENCE</scope>
    <source>
        <tissue evidence="1">Whole organism</tissue>
    </source>
</reference>
<organism evidence="1">
    <name type="scientific">Lepeophtheirus salmonis</name>
    <name type="common">Salmon louse</name>
    <name type="synonym">Caligus salmonis</name>
    <dbReference type="NCBI Taxonomy" id="72036"/>
    <lineage>
        <taxon>Eukaryota</taxon>
        <taxon>Metazoa</taxon>
        <taxon>Ecdysozoa</taxon>
        <taxon>Arthropoda</taxon>
        <taxon>Crustacea</taxon>
        <taxon>Multicrustacea</taxon>
        <taxon>Hexanauplia</taxon>
        <taxon>Copepoda</taxon>
        <taxon>Siphonostomatoida</taxon>
        <taxon>Caligidae</taxon>
        <taxon>Lepeophtheirus</taxon>
    </lineage>
</organism>